<sequence>MLQFVPPNLTEHPLVLAPDEAYRGPAGPLPPSGPPSPSPTSERGALTERVFLGGPVSVPITPEYTAGDPALKAFVEREAGHSTYHLVHLSVSFANGPGLPPLRTASVELKLSSASGVRPPVAWSMSPLRVDEVSQVQQTFHLGPELKFQDVEVALGGYEASRSAARTAPFLLGMRELRDDPGWEFTRTRTMALDGTHRLVLVVRAERGGTAGVTGTVRATTRGNLLRRYRSALPRPLTLSTVL</sequence>
<feature type="region of interest" description="Disordered" evidence="1">
    <location>
        <begin position="19"/>
        <end position="43"/>
    </location>
</feature>
<comment type="caution">
    <text evidence="2">The sequence shown here is derived from an EMBL/GenBank/DDBJ whole genome shotgun (WGS) entry which is preliminary data.</text>
</comment>
<evidence type="ECO:0000313" key="2">
    <source>
        <dbReference type="EMBL" id="MBB6118574.1"/>
    </source>
</evidence>
<proteinExistence type="predicted"/>
<organism evidence="2 3">
    <name type="scientific">Nocardiopsis algeriensis</name>
    <dbReference type="NCBI Taxonomy" id="1478215"/>
    <lineage>
        <taxon>Bacteria</taxon>
        <taxon>Bacillati</taxon>
        <taxon>Actinomycetota</taxon>
        <taxon>Actinomycetes</taxon>
        <taxon>Streptosporangiales</taxon>
        <taxon>Nocardiopsidaceae</taxon>
        <taxon>Nocardiopsis</taxon>
    </lineage>
</organism>
<dbReference type="Proteomes" id="UP000536604">
    <property type="component" value="Unassembled WGS sequence"/>
</dbReference>
<dbReference type="AlphaFoldDB" id="A0A841IKR3"/>
<evidence type="ECO:0000256" key="1">
    <source>
        <dbReference type="SAM" id="MobiDB-lite"/>
    </source>
</evidence>
<evidence type="ECO:0000313" key="3">
    <source>
        <dbReference type="Proteomes" id="UP000536604"/>
    </source>
</evidence>
<keyword evidence="3" id="KW-1185">Reference proteome</keyword>
<reference evidence="2 3" key="1">
    <citation type="submission" date="2020-08" db="EMBL/GenBank/DDBJ databases">
        <title>Genomic Encyclopedia of Type Strains, Phase III (KMG-III): the genomes of soil and plant-associated and newly described type strains.</title>
        <authorList>
            <person name="Whitman W."/>
        </authorList>
    </citation>
    <scope>NUCLEOTIDE SEQUENCE [LARGE SCALE GENOMIC DNA]</scope>
    <source>
        <strain evidence="2 3">CECT 8712</strain>
    </source>
</reference>
<accession>A0A841IKR3</accession>
<dbReference type="RefSeq" id="WP_184286835.1">
    <property type="nucleotide sequence ID" value="NZ_JACHJO010000002.1"/>
</dbReference>
<name>A0A841IKR3_9ACTN</name>
<dbReference type="EMBL" id="JACHJO010000002">
    <property type="protein sequence ID" value="MBB6118574.1"/>
    <property type="molecule type" value="Genomic_DNA"/>
</dbReference>
<gene>
    <name evidence="2" type="ORF">FHS13_000506</name>
</gene>
<protein>
    <submittedName>
        <fullName evidence="2">Uncharacterized protein</fullName>
    </submittedName>
</protein>
<feature type="compositionally biased region" description="Pro residues" evidence="1">
    <location>
        <begin position="27"/>
        <end position="38"/>
    </location>
</feature>